<dbReference type="InterPro" id="IPR029063">
    <property type="entry name" value="SAM-dependent_MTases_sf"/>
</dbReference>
<dbReference type="InterPro" id="IPR013216">
    <property type="entry name" value="Methyltransf_11"/>
</dbReference>
<dbReference type="EMBL" id="FOSG01000004">
    <property type="protein sequence ID" value="SFK17326.1"/>
    <property type="molecule type" value="Genomic_DNA"/>
</dbReference>
<protein>
    <submittedName>
        <fullName evidence="2">Ubiquinone/menaquinone biosynthesis C-methylase UbiE</fullName>
    </submittedName>
</protein>
<dbReference type="PANTHER" id="PTHR45036">
    <property type="entry name" value="METHYLTRANSFERASE LIKE 7B"/>
    <property type="match status" value="1"/>
</dbReference>
<dbReference type="AlphaFoldDB" id="A0A1I3XE45"/>
<keyword evidence="3" id="KW-1185">Reference proteome</keyword>
<dbReference type="PANTHER" id="PTHR45036:SF1">
    <property type="entry name" value="METHYLTRANSFERASE LIKE 7A"/>
    <property type="match status" value="1"/>
</dbReference>
<gene>
    <name evidence="2" type="ORF">SAMN05192584_104123</name>
</gene>
<evidence type="ECO:0000259" key="1">
    <source>
        <dbReference type="Pfam" id="PF08241"/>
    </source>
</evidence>
<name>A0A1I3XE45_9ACTN</name>
<dbReference type="Pfam" id="PF08241">
    <property type="entry name" value="Methyltransf_11"/>
    <property type="match status" value="1"/>
</dbReference>
<organism evidence="2 3">
    <name type="scientific">Streptomyces pini</name>
    <dbReference type="NCBI Taxonomy" id="1520580"/>
    <lineage>
        <taxon>Bacteria</taxon>
        <taxon>Bacillati</taxon>
        <taxon>Actinomycetota</taxon>
        <taxon>Actinomycetes</taxon>
        <taxon>Kitasatosporales</taxon>
        <taxon>Streptomycetaceae</taxon>
        <taxon>Streptomyces</taxon>
    </lineage>
</organism>
<keyword evidence="2" id="KW-0489">Methyltransferase</keyword>
<proteinExistence type="predicted"/>
<keyword evidence="2" id="KW-0830">Ubiquinone</keyword>
<accession>A0A1I3XE45</accession>
<reference evidence="3" key="1">
    <citation type="submission" date="2016-10" db="EMBL/GenBank/DDBJ databases">
        <authorList>
            <person name="Varghese N."/>
            <person name="Submissions S."/>
        </authorList>
    </citation>
    <scope>NUCLEOTIDE SEQUENCE [LARGE SCALE GENOMIC DNA]</scope>
    <source>
        <strain evidence="3">PL19</strain>
    </source>
</reference>
<keyword evidence="2" id="KW-0808">Transferase</keyword>
<dbReference type="Proteomes" id="UP000198928">
    <property type="component" value="Unassembled WGS sequence"/>
</dbReference>
<dbReference type="CDD" id="cd02440">
    <property type="entry name" value="AdoMet_MTases"/>
    <property type="match status" value="1"/>
</dbReference>
<dbReference type="InterPro" id="IPR052356">
    <property type="entry name" value="Thiol_S-MT"/>
</dbReference>
<dbReference type="SUPFAM" id="SSF53335">
    <property type="entry name" value="S-adenosyl-L-methionine-dependent methyltransferases"/>
    <property type="match status" value="1"/>
</dbReference>
<evidence type="ECO:0000313" key="3">
    <source>
        <dbReference type="Proteomes" id="UP000198928"/>
    </source>
</evidence>
<dbReference type="GO" id="GO:0032259">
    <property type="term" value="P:methylation"/>
    <property type="evidence" value="ECO:0007669"/>
    <property type="project" value="UniProtKB-KW"/>
</dbReference>
<dbReference type="GO" id="GO:0008757">
    <property type="term" value="F:S-adenosylmethionine-dependent methyltransferase activity"/>
    <property type="evidence" value="ECO:0007669"/>
    <property type="project" value="InterPro"/>
</dbReference>
<sequence>MAPRRRSATDAVHHPVFARYYARFAPAVDERAGIGAHRAELLAGLSGRVVEVGAGSGLNFGRYPAAVREVVAVEPEPLLRRVARDAAARAAVPVRVVPGVAEELPLDGEAFDAAVVSLVLCSVRDPDRALAEIRRVLRPGGRLCFYEHVRADGTTMALVQRSLDRTVWPRLFGGCHTARDTVAAIGAAGFTELSLRRLRVPEKGAPTPVSAHVLGGARRP</sequence>
<feature type="domain" description="Methyltransferase type 11" evidence="1">
    <location>
        <begin position="50"/>
        <end position="145"/>
    </location>
</feature>
<dbReference type="Gene3D" id="3.40.50.150">
    <property type="entry name" value="Vaccinia Virus protein VP39"/>
    <property type="match status" value="1"/>
</dbReference>
<evidence type="ECO:0000313" key="2">
    <source>
        <dbReference type="EMBL" id="SFK17326.1"/>
    </source>
</evidence>